<keyword evidence="1" id="KW-0812">Transmembrane</keyword>
<evidence type="ECO:0000313" key="2">
    <source>
        <dbReference type="EMBL" id="HIQ83349.1"/>
    </source>
</evidence>
<feature type="transmembrane region" description="Helical" evidence="1">
    <location>
        <begin position="163"/>
        <end position="184"/>
    </location>
</feature>
<evidence type="ECO:0000256" key="1">
    <source>
        <dbReference type="SAM" id="Phobius"/>
    </source>
</evidence>
<dbReference type="EMBL" id="DVFZ01000095">
    <property type="protein sequence ID" value="HIQ83349.1"/>
    <property type="molecule type" value="Genomic_DNA"/>
</dbReference>
<protein>
    <submittedName>
        <fullName evidence="2">Uncharacterized protein</fullName>
    </submittedName>
</protein>
<name>A0A9D0ZN83_9FIRM</name>
<feature type="transmembrane region" description="Helical" evidence="1">
    <location>
        <begin position="12"/>
        <end position="32"/>
    </location>
</feature>
<keyword evidence="1" id="KW-1133">Transmembrane helix</keyword>
<dbReference type="AlphaFoldDB" id="A0A9D0ZN83"/>
<gene>
    <name evidence="2" type="ORF">IAA52_09655</name>
</gene>
<reference evidence="2" key="2">
    <citation type="journal article" date="2021" name="PeerJ">
        <title>Extensive microbial diversity within the chicken gut microbiome revealed by metagenomics and culture.</title>
        <authorList>
            <person name="Gilroy R."/>
            <person name="Ravi A."/>
            <person name="Getino M."/>
            <person name="Pursley I."/>
            <person name="Horton D.L."/>
            <person name="Alikhan N.F."/>
            <person name="Baker D."/>
            <person name="Gharbi K."/>
            <person name="Hall N."/>
            <person name="Watson M."/>
            <person name="Adriaenssens E.M."/>
            <person name="Foster-Nyarko E."/>
            <person name="Jarju S."/>
            <person name="Secka A."/>
            <person name="Antonio M."/>
            <person name="Oren A."/>
            <person name="Chaudhuri R.R."/>
            <person name="La Ragione R."/>
            <person name="Hildebrand F."/>
            <person name="Pallen M.J."/>
        </authorList>
    </citation>
    <scope>NUCLEOTIDE SEQUENCE</scope>
    <source>
        <strain evidence="2">ChiSjej6B24-2974</strain>
    </source>
</reference>
<evidence type="ECO:0000313" key="3">
    <source>
        <dbReference type="Proteomes" id="UP000824260"/>
    </source>
</evidence>
<feature type="transmembrane region" description="Helical" evidence="1">
    <location>
        <begin position="204"/>
        <end position="229"/>
    </location>
</feature>
<keyword evidence="1" id="KW-0472">Membrane</keyword>
<reference evidence="2" key="1">
    <citation type="submission" date="2020-10" db="EMBL/GenBank/DDBJ databases">
        <authorList>
            <person name="Gilroy R."/>
        </authorList>
    </citation>
    <scope>NUCLEOTIDE SEQUENCE</scope>
    <source>
        <strain evidence="2">ChiSjej6B24-2974</strain>
    </source>
</reference>
<accession>A0A9D0ZN83</accession>
<feature type="transmembrane region" description="Helical" evidence="1">
    <location>
        <begin position="98"/>
        <end position="123"/>
    </location>
</feature>
<feature type="transmembrane region" description="Helical" evidence="1">
    <location>
        <begin position="52"/>
        <end position="77"/>
    </location>
</feature>
<comment type="caution">
    <text evidence="2">The sequence shown here is derived from an EMBL/GenBank/DDBJ whole genome shotgun (WGS) entry which is preliminary data.</text>
</comment>
<feature type="transmembrane region" description="Helical" evidence="1">
    <location>
        <begin position="129"/>
        <end position="151"/>
    </location>
</feature>
<organism evidence="2 3">
    <name type="scientific">Candidatus Pullichristensenella stercorigallinarum</name>
    <dbReference type="NCBI Taxonomy" id="2840909"/>
    <lineage>
        <taxon>Bacteria</taxon>
        <taxon>Bacillati</taxon>
        <taxon>Bacillota</taxon>
        <taxon>Clostridia</taxon>
        <taxon>Candidatus Pullichristensenella</taxon>
    </lineage>
</organism>
<dbReference type="Proteomes" id="UP000824260">
    <property type="component" value="Unassembled WGS sequence"/>
</dbReference>
<proteinExistence type="predicted"/>
<sequence length="238" mass="25528">MKRIYLYELKRLLWNKFFIGLLLVTLFYGGQVLQNETLLGVADTAPFSPWSFGAYLGRMLPLLWVGALFFLTFFTGAAQKRVAALTDATPAPPRRYDLARLAAAATGAALLSLAAVAEALFFYARMFAWYGWGALLPAALLALVPALALALGGGWLLGRARPWLLWLWAALPFVLMVLPLPQALSMLNGSFFSAYPASLDALDPAFALPGGVLAAQILLLATGAAAAVLGAGRRDVRV</sequence>